<evidence type="ECO:0000256" key="1">
    <source>
        <dbReference type="SAM" id="MobiDB-lite"/>
    </source>
</evidence>
<accession>A0ABS4H6N3</accession>
<protein>
    <submittedName>
        <fullName evidence="2">Uncharacterized protein</fullName>
    </submittedName>
</protein>
<name>A0ABS4H6N3_9BACL</name>
<keyword evidence="3" id="KW-1185">Reference proteome</keyword>
<feature type="region of interest" description="Disordered" evidence="1">
    <location>
        <begin position="49"/>
        <end position="70"/>
    </location>
</feature>
<organism evidence="2 3">
    <name type="scientific">Paenibacillus sediminis</name>
    <dbReference type="NCBI Taxonomy" id="664909"/>
    <lineage>
        <taxon>Bacteria</taxon>
        <taxon>Bacillati</taxon>
        <taxon>Bacillota</taxon>
        <taxon>Bacilli</taxon>
        <taxon>Bacillales</taxon>
        <taxon>Paenibacillaceae</taxon>
        <taxon>Paenibacillus</taxon>
    </lineage>
</organism>
<comment type="caution">
    <text evidence="2">The sequence shown here is derived from an EMBL/GenBank/DDBJ whole genome shotgun (WGS) entry which is preliminary data.</text>
</comment>
<proteinExistence type="predicted"/>
<evidence type="ECO:0000313" key="3">
    <source>
        <dbReference type="Proteomes" id="UP001519273"/>
    </source>
</evidence>
<evidence type="ECO:0000313" key="2">
    <source>
        <dbReference type="EMBL" id="MBP1938191.1"/>
    </source>
</evidence>
<dbReference type="Proteomes" id="UP001519273">
    <property type="component" value="Unassembled WGS sequence"/>
</dbReference>
<dbReference type="EMBL" id="JAGGKP010000011">
    <property type="protein sequence ID" value="MBP1938191.1"/>
    <property type="molecule type" value="Genomic_DNA"/>
</dbReference>
<sequence length="70" mass="7848">MSTYTSRYAELGFYVNGELRRFRNGEYRTDNADEAAVLDALVDAVKEQTEELAEKPASKQRKATSAPSET</sequence>
<gene>
    <name evidence="2" type="ORF">J2Z20_003110</name>
</gene>
<dbReference type="RefSeq" id="WP_209852185.1">
    <property type="nucleotide sequence ID" value="NZ_CBCRVE010000004.1"/>
</dbReference>
<reference evidence="2 3" key="1">
    <citation type="submission" date="2021-03" db="EMBL/GenBank/DDBJ databases">
        <title>Genomic Encyclopedia of Type Strains, Phase IV (KMG-IV): sequencing the most valuable type-strain genomes for metagenomic binning, comparative biology and taxonomic classification.</title>
        <authorList>
            <person name="Goeker M."/>
        </authorList>
    </citation>
    <scope>NUCLEOTIDE SEQUENCE [LARGE SCALE GENOMIC DNA]</scope>
    <source>
        <strain evidence="2 3">DSM 23491</strain>
    </source>
</reference>